<dbReference type="Gene3D" id="3.50.30.30">
    <property type="match status" value="1"/>
</dbReference>
<evidence type="ECO:0000259" key="2">
    <source>
        <dbReference type="Pfam" id="PF04389"/>
    </source>
</evidence>
<protein>
    <submittedName>
        <fullName evidence="3">M28 family peptidase</fullName>
    </submittedName>
</protein>
<dbReference type="InterPro" id="IPR045175">
    <property type="entry name" value="M28_fam"/>
</dbReference>
<keyword evidence="4" id="KW-1185">Reference proteome</keyword>
<gene>
    <name evidence="3" type="ORF">GJU39_04865</name>
</gene>
<dbReference type="PANTHER" id="PTHR12147:SF26">
    <property type="entry name" value="PEPTIDASE M28 DOMAIN-CONTAINING PROTEIN"/>
    <property type="match status" value="1"/>
</dbReference>
<dbReference type="Gene3D" id="3.40.630.10">
    <property type="entry name" value="Zn peptidases"/>
    <property type="match status" value="1"/>
</dbReference>
<dbReference type="GO" id="GO:0006508">
    <property type="term" value="P:proteolysis"/>
    <property type="evidence" value="ECO:0007669"/>
    <property type="project" value="InterPro"/>
</dbReference>
<feature type="signal peptide" evidence="1">
    <location>
        <begin position="1"/>
        <end position="22"/>
    </location>
</feature>
<dbReference type="InterPro" id="IPR007484">
    <property type="entry name" value="Peptidase_M28"/>
</dbReference>
<comment type="caution">
    <text evidence="3">The sequence shown here is derived from an EMBL/GenBank/DDBJ whole genome shotgun (WGS) entry which is preliminary data.</text>
</comment>
<proteinExistence type="predicted"/>
<dbReference type="OrthoDB" id="9764939at2"/>
<dbReference type="AlphaFoldDB" id="A0A7K0FWF2"/>
<accession>A0A7K0FWF2</accession>
<organism evidence="3 4">
    <name type="scientific">Pedobacter petrophilus</name>
    <dbReference type="NCBI Taxonomy" id="1908241"/>
    <lineage>
        <taxon>Bacteria</taxon>
        <taxon>Pseudomonadati</taxon>
        <taxon>Bacteroidota</taxon>
        <taxon>Sphingobacteriia</taxon>
        <taxon>Sphingobacteriales</taxon>
        <taxon>Sphingobacteriaceae</taxon>
        <taxon>Pedobacter</taxon>
    </lineage>
</organism>
<dbReference type="RefSeq" id="WP_154279571.1">
    <property type="nucleotide sequence ID" value="NZ_JBHUJQ010000001.1"/>
</dbReference>
<keyword evidence="1" id="KW-0732">Signal</keyword>
<dbReference type="Pfam" id="PF04389">
    <property type="entry name" value="Peptidase_M28"/>
    <property type="match status" value="1"/>
</dbReference>
<evidence type="ECO:0000256" key="1">
    <source>
        <dbReference type="SAM" id="SignalP"/>
    </source>
</evidence>
<dbReference type="Proteomes" id="UP000487757">
    <property type="component" value="Unassembled WGS sequence"/>
</dbReference>
<evidence type="ECO:0000313" key="3">
    <source>
        <dbReference type="EMBL" id="MRX75414.1"/>
    </source>
</evidence>
<feature type="chain" id="PRO_5029830028" evidence="1">
    <location>
        <begin position="23"/>
        <end position="497"/>
    </location>
</feature>
<feature type="domain" description="Peptidase M28" evidence="2">
    <location>
        <begin position="267"/>
        <end position="474"/>
    </location>
</feature>
<reference evidence="3 4" key="1">
    <citation type="submission" date="2019-11" db="EMBL/GenBank/DDBJ databases">
        <title>Pedobacter petrophilus genome.</title>
        <authorList>
            <person name="Feldbauer M.J."/>
            <person name="Newman J.D."/>
        </authorList>
    </citation>
    <scope>NUCLEOTIDE SEQUENCE [LARGE SCALE GENOMIC DNA]</scope>
    <source>
        <strain evidence="3 4">LMG 29686</strain>
    </source>
</reference>
<name>A0A7K0FWF2_9SPHI</name>
<sequence length="497" mass="55990">MKYFRNSLLIIFCFAGIFTLKAQLPAAAGLSAIKEIDLKNDLYTFAGDGFRGREFCSPDELKAAVWLADQMRATGMKPAGIDGTFFQFFNVQRNRVSAASTIKIGDKNLTLWKDILSIETLQSNIDADIVYIGQGTREAISAANLADKVVALIPTYDDLDLNVAFPKVRFMQRLAMLKYRNLLADKKVKGIIFIAADEFTKTGWSEHVHVRFERGIYRLDNGIKTPQYAENMPAFWMQDKDLALLKGNKPHFSANIITESFLYPSVNLIGKIEGADSKLKNEHVLITSHIDHMGVREAQNGDSIYNGADDNGSAVVAMLAIARAYHQKPAKRSQLFISFGAEEPYLFGSTYYTQHPTIKKEDIVAVLNADLIGRNAIDSAAILGTLGENNTSILLTKMALEANNESTKFKLDTVWDNPNHKEGFLYRSDHAPFLKLGIPSVFYTTLLHPDYHTPKDDPEHIDYKKLKKMTEWMYRTSWKVSNSTARPAMNPDFKYRR</sequence>
<dbReference type="SUPFAM" id="SSF53187">
    <property type="entry name" value="Zn-dependent exopeptidases"/>
    <property type="match status" value="1"/>
</dbReference>
<evidence type="ECO:0000313" key="4">
    <source>
        <dbReference type="Proteomes" id="UP000487757"/>
    </source>
</evidence>
<dbReference type="PANTHER" id="PTHR12147">
    <property type="entry name" value="METALLOPEPTIDASE M28 FAMILY MEMBER"/>
    <property type="match status" value="1"/>
</dbReference>
<dbReference type="GO" id="GO:0008235">
    <property type="term" value="F:metalloexopeptidase activity"/>
    <property type="evidence" value="ECO:0007669"/>
    <property type="project" value="InterPro"/>
</dbReference>
<dbReference type="EMBL" id="WKKH01000005">
    <property type="protein sequence ID" value="MRX75414.1"/>
    <property type="molecule type" value="Genomic_DNA"/>
</dbReference>